<dbReference type="EMBL" id="CP000352">
    <property type="protein sequence ID" value="ABF08882.1"/>
    <property type="molecule type" value="Genomic_DNA"/>
</dbReference>
<dbReference type="STRING" id="266264.Rmet_2003"/>
<reference evidence="2" key="1">
    <citation type="journal article" date="2010" name="PLoS ONE">
        <title>The complete genome sequence of Cupriavidus metallidurans strain CH34, a master survivalist in harsh and anthropogenic environments.</title>
        <authorList>
            <person name="Janssen P.J."/>
            <person name="Van Houdt R."/>
            <person name="Moors H."/>
            <person name="Monsieurs P."/>
            <person name="Morin N."/>
            <person name="Michaux A."/>
            <person name="Benotmane M.A."/>
            <person name="Leys N."/>
            <person name="Vallaeys T."/>
            <person name="Lapidus A."/>
            <person name="Monchy S."/>
            <person name="Medigue C."/>
            <person name="Taghavi S."/>
            <person name="McCorkle S."/>
            <person name="Dunn J."/>
            <person name="van der Lelie D."/>
            <person name="Mergeay M."/>
        </authorList>
    </citation>
    <scope>NUCLEOTIDE SEQUENCE [LARGE SCALE GENOMIC DNA]</scope>
    <source>
        <strain evidence="2">ATCC 43123 / DSM 2839 / NBRC 102507 / CH34</strain>
    </source>
</reference>
<name>Q1LLU4_CUPMC</name>
<organism evidence="1 2">
    <name type="scientific">Cupriavidus metallidurans (strain ATCC 43123 / DSM 2839 / NBRC 102507 / CH34)</name>
    <name type="common">Ralstonia metallidurans</name>
    <dbReference type="NCBI Taxonomy" id="266264"/>
    <lineage>
        <taxon>Bacteria</taxon>
        <taxon>Pseudomonadati</taxon>
        <taxon>Pseudomonadota</taxon>
        <taxon>Betaproteobacteria</taxon>
        <taxon>Burkholderiales</taxon>
        <taxon>Burkholderiaceae</taxon>
        <taxon>Cupriavidus</taxon>
    </lineage>
</organism>
<gene>
    <name evidence="1" type="ordered locus">Rmet_2003</name>
</gene>
<accession>Q1LLU4</accession>
<dbReference type="KEGG" id="rme:Rmet_2003"/>
<evidence type="ECO:0000313" key="1">
    <source>
        <dbReference type="EMBL" id="ABF08882.1"/>
    </source>
</evidence>
<keyword evidence="2" id="KW-1185">Reference proteome</keyword>
<protein>
    <submittedName>
        <fullName evidence="1">Uncharacterized protein</fullName>
    </submittedName>
</protein>
<dbReference type="RefSeq" id="WP_011516721.1">
    <property type="nucleotide sequence ID" value="NC_007973.1"/>
</dbReference>
<dbReference type="AlphaFoldDB" id="Q1LLU4"/>
<sequence>MIYLDDATAAELRAGYEMELPLTPVGEVDKFLADFVDATEFIGLTVFEQTQEKRRGAFDKAATALMNLLEALSGLSDIDNSQLRFLLTVEIESRLPESLRLQWQEIVSSLTKTDALAALGQLDLHARGMAQVAQGGERLEAFAGRMLLRVFRKHHLPWDYAETGYAATCLRVMLRLSGRDDITEQKRIRHWLEKAEQPRSR</sequence>
<dbReference type="Proteomes" id="UP000002429">
    <property type="component" value="Chromosome"/>
</dbReference>
<proteinExistence type="predicted"/>
<evidence type="ECO:0000313" key="2">
    <source>
        <dbReference type="Proteomes" id="UP000002429"/>
    </source>
</evidence>
<dbReference type="HOGENOM" id="CLU_1359466_0_0_4"/>